<dbReference type="EMBL" id="DS985241">
    <property type="protein sequence ID" value="EDV28921.1"/>
    <property type="molecule type" value="Genomic_DNA"/>
</dbReference>
<feature type="domain" description="Myb-like" evidence="6">
    <location>
        <begin position="310"/>
        <end position="362"/>
    </location>
</feature>
<dbReference type="PANTHER" id="PTHR46621:SF1">
    <property type="entry name" value="SNRNA-ACTIVATING PROTEIN COMPLEX SUBUNIT 4"/>
    <property type="match status" value="1"/>
</dbReference>
<dbReference type="PhylomeDB" id="B3RM89"/>
<dbReference type="InterPro" id="IPR001005">
    <property type="entry name" value="SANT/Myb"/>
</dbReference>
<dbReference type="PANTHER" id="PTHR46621">
    <property type="entry name" value="SNRNA-ACTIVATING PROTEIN COMPLEX SUBUNIT 4"/>
    <property type="match status" value="1"/>
</dbReference>
<dbReference type="PROSITE" id="PS50090">
    <property type="entry name" value="MYB_LIKE"/>
    <property type="match status" value="4"/>
</dbReference>
<dbReference type="GO" id="GO:0042795">
    <property type="term" value="P:snRNA transcription by RNA polymerase II"/>
    <property type="evidence" value="ECO:0000318"/>
    <property type="project" value="GO_Central"/>
</dbReference>
<dbReference type="eggNOG" id="KOG0049">
    <property type="taxonomic scope" value="Eukaryota"/>
</dbReference>
<dbReference type="GeneID" id="6749338"/>
<evidence type="ECO:0000259" key="6">
    <source>
        <dbReference type="PROSITE" id="PS50090"/>
    </source>
</evidence>
<feature type="domain" description="Myb-like" evidence="6">
    <location>
        <begin position="206"/>
        <end position="254"/>
    </location>
</feature>
<dbReference type="GO" id="GO:0001006">
    <property type="term" value="F:RNA polymerase III type 3 promoter sequence-specific DNA binding"/>
    <property type="evidence" value="ECO:0000318"/>
    <property type="project" value="GO_Central"/>
</dbReference>
<reference evidence="8 9" key="1">
    <citation type="journal article" date="2008" name="Nature">
        <title>The Trichoplax genome and the nature of placozoans.</title>
        <authorList>
            <person name="Srivastava M."/>
            <person name="Begovic E."/>
            <person name="Chapman J."/>
            <person name="Putnam N.H."/>
            <person name="Hellsten U."/>
            <person name="Kawashima T."/>
            <person name="Kuo A."/>
            <person name="Mitros T."/>
            <person name="Salamov A."/>
            <person name="Carpenter M.L."/>
            <person name="Signorovitch A.Y."/>
            <person name="Moreno M.A."/>
            <person name="Kamm K."/>
            <person name="Grimwood J."/>
            <person name="Schmutz J."/>
            <person name="Shapiro H."/>
            <person name="Grigoriev I.V."/>
            <person name="Buss L.W."/>
            <person name="Schierwater B."/>
            <person name="Dellaporta S.L."/>
            <person name="Rokhsar D.S."/>
        </authorList>
    </citation>
    <scope>NUCLEOTIDE SEQUENCE [LARGE SCALE GENOMIC DNA]</scope>
    <source>
        <strain evidence="8 9">Grell-BS-1999</strain>
    </source>
</reference>
<evidence type="ECO:0000313" key="9">
    <source>
        <dbReference type="Proteomes" id="UP000009022"/>
    </source>
</evidence>
<evidence type="ECO:0000256" key="3">
    <source>
        <dbReference type="ARBA" id="ARBA00023163"/>
    </source>
</evidence>
<dbReference type="InterPro" id="IPR017930">
    <property type="entry name" value="Myb_dom"/>
</dbReference>
<protein>
    <submittedName>
        <fullName evidence="8">Uncharacterized protein</fullName>
    </submittedName>
</protein>
<feature type="domain" description="HTH myb-type" evidence="7">
    <location>
        <begin position="367"/>
        <end position="418"/>
    </location>
</feature>
<evidence type="ECO:0000256" key="1">
    <source>
        <dbReference type="ARBA" id="ARBA00023015"/>
    </source>
</evidence>
<dbReference type="Pfam" id="PF13921">
    <property type="entry name" value="Myb_DNA-bind_6"/>
    <property type="match status" value="1"/>
</dbReference>
<dbReference type="InterPro" id="IPR009057">
    <property type="entry name" value="Homeodomain-like_sf"/>
</dbReference>
<evidence type="ECO:0000259" key="7">
    <source>
        <dbReference type="PROSITE" id="PS51294"/>
    </source>
</evidence>
<dbReference type="OrthoDB" id="2143914at2759"/>
<name>B3RM89_TRIAD</name>
<keyword evidence="1" id="KW-0805">Transcription regulation</keyword>
<dbReference type="InParanoid" id="B3RM89"/>
<dbReference type="Proteomes" id="UP000009022">
    <property type="component" value="Unassembled WGS sequence"/>
</dbReference>
<dbReference type="HOGENOM" id="CLU_422954_0_0_1"/>
<dbReference type="KEGG" id="tad:TRIADDRAFT_52276"/>
<keyword evidence="4" id="KW-0539">Nucleus</keyword>
<evidence type="ECO:0000256" key="5">
    <source>
        <dbReference type="SAM" id="MobiDB-lite"/>
    </source>
</evidence>
<dbReference type="SMART" id="SM00717">
    <property type="entry name" value="SANT"/>
    <property type="match status" value="5"/>
</dbReference>
<feature type="region of interest" description="Disordered" evidence="5">
    <location>
        <begin position="1"/>
        <end position="26"/>
    </location>
</feature>
<sequence length="648" mass="75072">MEDTPQRRPLNPPDNDQDDNVNNDVHDPDIRLKHLCLNQCLKYQQRVSANINSVLVRPGTSMRHRSLRKFVPYFVDDSGKTPPKNEDARNEERARNSVVVNIKKWTANDRKLLAAAVQEQVLEEEIAPILFKRTGLEIQYKKSEDPDIKSQISKEQKAIDKFRSLSLKELLMKVRMPKINWRRISSQFLPRHTHFQCELQWFNVDHPNINYGPWSATEDQNLINLAQENKFLNWIAIARSLGVNRTPAQCLQRYILHHDSSVFKSRWTEDEDDSLKSLVKALGTTSWQQVASYMEGRTGQQCMFRWKAIDPDKRRGAFTKEEDQLLEEGIKKYGSGHWRKIQQTFLPWRTDIQIRDRWINVLDPEVNRKRWTIDEERKLSSLIQHIGEGKWSQISKEMSLRTDNQCRRKWISIQNSSKRKARYQSLRRFPISGNISENSGFDQLFTEAGKDTVASNSTHLVEISENLAEKQPLAKRSSNIDTEDLQAIQGSPAKKQSRSDESLDEARGHENMITKESEITADHNYAATTETTKKSAEIDNSNSSDAILPTVKTKPQGIPKEAIWDLSRLQRSIDKKLLKLTDKYSGYLSNKGINFPPQDKDLYEKKLQKIKSVAYQERAQIEKRYLLPTGYLSVNFNVISVNIPNQNS</sequence>
<dbReference type="SUPFAM" id="SSF46689">
    <property type="entry name" value="Homeodomain-like"/>
    <property type="match status" value="4"/>
</dbReference>
<dbReference type="CTD" id="6749338"/>
<feature type="domain" description="HTH myb-type" evidence="7">
    <location>
        <begin position="259"/>
        <end position="307"/>
    </location>
</feature>
<evidence type="ECO:0000256" key="2">
    <source>
        <dbReference type="ARBA" id="ARBA00023125"/>
    </source>
</evidence>
<keyword evidence="2" id="KW-0238">DNA-binding</keyword>
<dbReference type="STRING" id="10228.B3RM89"/>
<keyword evidence="3" id="KW-0804">Transcription</keyword>
<dbReference type="Pfam" id="PF00249">
    <property type="entry name" value="Myb_DNA-binding"/>
    <property type="match status" value="2"/>
</dbReference>
<keyword evidence="9" id="KW-1185">Reference proteome</keyword>
<gene>
    <name evidence="8" type="ORF">TRIADDRAFT_52276</name>
</gene>
<accession>B3RM89</accession>
<feature type="region of interest" description="Disordered" evidence="5">
    <location>
        <begin position="471"/>
        <end position="524"/>
    </location>
</feature>
<feature type="domain" description="Myb-like" evidence="6">
    <location>
        <begin position="363"/>
        <end position="414"/>
    </location>
</feature>
<feature type="domain" description="HTH myb-type" evidence="7">
    <location>
        <begin position="310"/>
        <end position="366"/>
    </location>
</feature>
<dbReference type="GO" id="GO:0042796">
    <property type="term" value="P:snRNA transcription by RNA polymerase III"/>
    <property type="evidence" value="ECO:0000318"/>
    <property type="project" value="GO_Central"/>
</dbReference>
<proteinExistence type="predicted"/>
<feature type="domain" description="Myb-like" evidence="6">
    <location>
        <begin position="259"/>
        <end position="307"/>
    </location>
</feature>
<dbReference type="CDD" id="cd00167">
    <property type="entry name" value="SANT"/>
    <property type="match status" value="2"/>
</dbReference>
<dbReference type="AlphaFoldDB" id="B3RM89"/>
<dbReference type="InterPro" id="IPR051575">
    <property type="entry name" value="Myb-like_DNA-bd"/>
</dbReference>
<feature type="compositionally biased region" description="Basic and acidic residues" evidence="5">
    <location>
        <begin position="497"/>
        <end position="521"/>
    </location>
</feature>
<dbReference type="Gene3D" id="1.10.10.60">
    <property type="entry name" value="Homeodomain-like"/>
    <property type="match status" value="4"/>
</dbReference>
<feature type="domain" description="HTH myb-type" evidence="7">
    <location>
        <begin position="206"/>
        <end position="253"/>
    </location>
</feature>
<dbReference type="GO" id="GO:0019185">
    <property type="term" value="C:snRNA-activating protein complex"/>
    <property type="evidence" value="ECO:0000318"/>
    <property type="project" value="GO_Central"/>
</dbReference>
<organism evidence="8 9">
    <name type="scientific">Trichoplax adhaerens</name>
    <name type="common">Trichoplax reptans</name>
    <dbReference type="NCBI Taxonomy" id="10228"/>
    <lineage>
        <taxon>Eukaryota</taxon>
        <taxon>Metazoa</taxon>
        <taxon>Placozoa</taxon>
        <taxon>Uniplacotomia</taxon>
        <taxon>Trichoplacea</taxon>
        <taxon>Trichoplacidae</taxon>
        <taxon>Trichoplax</taxon>
    </lineage>
</organism>
<evidence type="ECO:0000256" key="4">
    <source>
        <dbReference type="ARBA" id="ARBA00023242"/>
    </source>
</evidence>
<dbReference type="RefSeq" id="XP_002108123.1">
    <property type="nucleotide sequence ID" value="XM_002108087.1"/>
</dbReference>
<evidence type="ECO:0000313" key="8">
    <source>
        <dbReference type="EMBL" id="EDV28921.1"/>
    </source>
</evidence>
<dbReference type="PROSITE" id="PS51294">
    <property type="entry name" value="HTH_MYB"/>
    <property type="match status" value="4"/>
</dbReference>
<dbReference type="CDD" id="cd11660">
    <property type="entry name" value="SANT_TRF"/>
    <property type="match status" value="1"/>
</dbReference>